<sequence>MLQFHQSSPSGRLNWFTLPGAVQALCLLERRILRLADCHQHNGSHSTGSHCCRIVSLPSAIARLRGRASCEQVRF</sequence>
<protein>
    <submittedName>
        <fullName evidence="1">Uncharacterized protein</fullName>
    </submittedName>
</protein>
<dbReference type="AlphaFoldDB" id="A0A448X4D5"/>
<evidence type="ECO:0000313" key="1">
    <source>
        <dbReference type="EMBL" id="VEL27744.1"/>
    </source>
</evidence>
<name>A0A448X4D5_9PLAT</name>
<reference evidence="1" key="1">
    <citation type="submission" date="2018-11" db="EMBL/GenBank/DDBJ databases">
        <authorList>
            <consortium name="Pathogen Informatics"/>
        </authorList>
    </citation>
    <scope>NUCLEOTIDE SEQUENCE</scope>
</reference>
<organism evidence="1 2">
    <name type="scientific">Protopolystoma xenopodis</name>
    <dbReference type="NCBI Taxonomy" id="117903"/>
    <lineage>
        <taxon>Eukaryota</taxon>
        <taxon>Metazoa</taxon>
        <taxon>Spiralia</taxon>
        <taxon>Lophotrochozoa</taxon>
        <taxon>Platyhelminthes</taxon>
        <taxon>Monogenea</taxon>
        <taxon>Polyopisthocotylea</taxon>
        <taxon>Polystomatidea</taxon>
        <taxon>Polystomatidae</taxon>
        <taxon>Protopolystoma</taxon>
    </lineage>
</organism>
<accession>A0A448X4D5</accession>
<gene>
    <name evidence="1" type="ORF">PXEA_LOCUS21184</name>
</gene>
<comment type="caution">
    <text evidence="1">The sequence shown here is derived from an EMBL/GenBank/DDBJ whole genome shotgun (WGS) entry which is preliminary data.</text>
</comment>
<evidence type="ECO:0000313" key="2">
    <source>
        <dbReference type="Proteomes" id="UP000784294"/>
    </source>
</evidence>
<dbReference type="EMBL" id="CAAALY010089555">
    <property type="protein sequence ID" value="VEL27744.1"/>
    <property type="molecule type" value="Genomic_DNA"/>
</dbReference>
<keyword evidence="2" id="KW-1185">Reference proteome</keyword>
<dbReference type="Proteomes" id="UP000784294">
    <property type="component" value="Unassembled WGS sequence"/>
</dbReference>
<proteinExistence type="predicted"/>